<keyword evidence="8" id="KW-1185">Reference proteome</keyword>
<gene>
    <name evidence="7" type="ORF">FIE12Z_13034</name>
</gene>
<dbReference type="AlphaFoldDB" id="A0A395M4D9"/>
<name>A0A395M4D9_9HYPO</name>
<dbReference type="Proteomes" id="UP000265631">
    <property type="component" value="Unassembled WGS sequence"/>
</dbReference>
<keyword evidence="3 5" id="KW-1133">Transmembrane helix</keyword>
<dbReference type="Pfam" id="PF01284">
    <property type="entry name" value="MARVEL"/>
    <property type="match status" value="1"/>
</dbReference>
<dbReference type="GO" id="GO:0016740">
    <property type="term" value="F:transferase activity"/>
    <property type="evidence" value="ECO:0007669"/>
    <property type="project" value="UniProtKB-KW"/>
</dbReference>
<evidence type="ECO:0000256" key="5">
    <source>
        <dbReference type="SAM" id="Phobius"/>
    </source>
</evidence>
<evidence type="ECO:0000256" key="2">
    <source>
        <dbReference type="ARBA" id="ARBA00022692"/>
    </source>
</evidence>
<protein>
    <submittedName>
        <fullName evidence="7">Sterol glucosyltransferase</fullName>
    </submittedName>
</protein>
<dbReference type="PANTHER" id="PTHR39608">
    <property type="entry name" value="INTEGRAL MEMBRANE PROTEIN (AFU_ORTHOLOGUE AFUA_5G08640)"/>
    <property type="match status" value="1"/>
</dbReference>
<evidence type="ECO:0000313" key="8">
    <source>
        <dbReference type="Proteomes" id="UP000265631"/>
    </source>
</evidence>
<comment type="caution">
    <text evidence="7">The sequence shown here is derived from an EMBL/GenBank/DDBJ whole genome shotgun (WGS) entry which is preliminary data.</text>
</comment>
<organism evidence="7 8">
    <name type="scientific">Fusarium flagelliforme</name>
    <dbReference type="NCBI Taxonomy" id="2675880"/>
    <lineage>
        <taxon>Eukaryota</taxon>
        <taxon>Fungi</taxon>
        <taxon>Dikarya</taxon>
        <taxon>Ascomycota</taxon>
        <taxon>Pezizomycotina</taxon>
        <taxon>Sordariomycetes</taxon>
        <taxon>Hypocreomycetidae</taxon>
        <taxon>Hypocreales</taxon>
        <taxon>Nectriaceae</taxon>
        <taxon>Fusarium</taxon>
        <taxon>Fusarium incarnatum-equiseti species complex</taxon>
    </lineage>
</organism>
<evidence type="ECO:0000259" key="6">
    <source>
        <dbReference type="Pfam" id="PF01284"/>
    </source>
</evidence>
<evidence type="ECO:0000256" key="4">
    <source>
        <dbReference type="ARBA" id="ARBA00023136"/>
    </source>
</evidence>
<feature type="domain" description="MARVEL" evidence="6">
    <location>
        <begin position="16"/>
        <end position="138"/>
    </location>
</feature>
<dbReference type="EMBL" id="PXXK01000944">
    <property type="protein sequence ID" value="RFN40708.1"/>
    <property type="molecule type" value="Genomic_DNA"/>
</dbReference>
<feature type="transmembrane region" description="Helical" evidence="5">
    <location>
        <begin position="49"/>
        <end position="68"/>
    </location>
</feature>
<reference evidence="7 8" key="1">
    <citation type="journal article" date="2018" name="PLoS Pathog.">
        <title>Evolution of structural diversity of trichothecenes, a family of toxins produced by plant pathogenic and entomopathogenic fungi.</title>
        <authorList>
            <person name="Proctor R.H."/>
            <person name="McCormick S.P."/>
            <person name="Kim H.S."/>
            <person name="Cardoza R.E."/>
            <person name="Stanley A.M."/>
            <person name="Lindo L."/>
            <person name="Kelly A."/>
            <person name="Brown D.W."/>
            <person name="Lee T."/>
            <person name="Vaughan M.M."/>
            <person name="Alexander N.J."/>
            <person name="Busman M."/>
            <person name="Gutierrez S."/>
        </authorList>
    </citation>
    <scope>NUCLEOTIDE SEQUENCE [LARGE SCALE GENOMIC DNA]</scope>
    <source>
        <strain evidence="7 8">NRRL 13405</strain>
    </source>
</reference>
<evidence type="ECO:0000256" key="3">
    <source>
        <dbReference type="ARBA" id="ARBA00022989"/>
    </source>
</evidence>
<dbReference type="GO" id="GO:0016020">
    <property type="term" value="C:membrane"/>
    <property type="evidence" value="ECO:0007669"/>
    <property type="project" value="UniProtKB-SubCell"/>
</dbReference>
<feature type="transmembrane region" description="Helical" evidence="5">
    <location>
        <begin position="18"/>
        <end position="37"/>
    </location>
</feature>
<feature type="transmembrane region" description="Helical" evidence="5">
    <location>
        <begin position="75"/>
        <end position="98"/>
    </location>
</feature>
<sequence length="170" mass="18837">MKGDYWTLVGPFGLRVRVAIRLAQFVLAIITLGIVAADFSASTTKTDHIYAFVVTVLSILTDALHCLATLESRGWLVLDFLLVVLWAAAAGTLGSTAFDGYEGKEKDEGVLSTERSQMLLAAMIFAILSMGFWLASCFHGCVWCCTQRRQRKATKRALEEDTHEMELNNR</sequence>
<accession>A0A395M4D9</accession>
<evidence type="ECO:0000256" key="1">
    <source>
        <dbReference type="ARBA" id="ARBA00004141"/>
    </source>
</evidence>
<keyword evidence="2 5" id="KW-0812">Transmembrane</keyword>
<dbReference type="PANTHER" id="PTHR39608:SF1">
    <property type="entry name" value="INTEGRAL MEMBRANE PROTEIN (AFU_ORTHOLOGUE AFUA_5G08640)"/>
    <property type="match status" value="1"/>
</dbReference>
<dbReference type="OrthoDB" id="5363290at2759"/>
<comment type="subcellular location">
    <subcellularLocation>
        <location evidence="1">Membrane</location>
        <topology evidence="1">Multi-pass membrane protein</topology>
    </subcellularLocation>
</comment>
<feature type="transmembrane region" description="Helical" evidence="5">
    <location>
        <begin position="118"/>
        <end position="146"/>
    </location>
</feature>
<proteinExistence type="predicted"/>
<keyword evidence="7" id="KW-0808">Transferase</keyword>
<evidence type="ECO:0000313" key="7">
    <source>
        <dbReference type="EMBL" id="RFN40708.1"/>
    </source>
</evidence>
<dbReference type="InterPro" id="IPR008253">
    <property type="entry name" value="Marvel"/>
</dbReference>
<keyword evidence="4 5" id="KW-0472">Membrane</keyword>